<reference evidence="3" key="1">
    <citation type="submission" date="2016-11" db="EMBL/GenBank/DDBJ databases">
        <authorList>
            <person name="Varghese N."/>
            <person name="Submissions S."/>
        </authorList>
    </citation>
    <scope>NUCLEOTIDE SEQUENCE [LARGE SCALE GENOMIC DNA]</scope>
    <source>
        <strain evidence="3">DSM 22638</strain>
    </source>
</reference>
<dbReference type="Pfam" id="PF19578">
    <property type="entry name" value="DUF6090"/>
    <property type="match status" value="1"/>
</dbReference>
<sequence length="252" mass="29038">MPSVFGKIRRTLLKENRFSKYLLYIIGEVVLVVIGILIALQINNWSETRKRSAEEQRLLVALVEDFEQNKIRIEEAISRERDMIEMSRSLIAAMQSNQKVVNKDSVRFWVASGAKSWWKAQFVTGTYDAMVSSGKIDILESDDLKRILSQFAADINSGFEDHDESMSYLVEMNRISADVAPALLHDIQREKLGVLLSYEELDEPVEKLITNNVYLGLLISKTWLETLRVEYQEKLLTYIDEILTICKAQQNK</sequence>
<dbReference type="STRING" id="570519.SAMN04488116_3517"/>
<feature type="transmembrane region" description="Helical" evidence="1">
    <location>
        <begin position="21"/>
        <end position="42"/>
    </location>
</feature>
<dbReference type="OrthoDB" id="821805at2"/>
<evidence type="ECO:0000313" key="2">
    <source>
        <dbReference type="EMBL" id="SHH09374.1"/>
    </source>
</evidence>
<dbReference type="RefSeq" id="WP_073182054.1">
    <property type="nucleotide sequence ID" value="NZ_FQWL01000011.1"/>
</dbReference>
<evidence type="ECO:0000256" key="1">
    <source>
        <dbReference type="SAM" id="Phobius"/>
    </source>
</evidence>
<dbReference type="Proteomes" id="UP000184532">
    <property type="component" value="Unassembled WGS sequence"/>
</dbReference>
<dbReference type="InterPro" id="IPR045749">
    <property type="entry name" value="DUF6090"/>
</dbReference>
<accession>A0A1M5Q5G1</accession>
<gene>
    <name evidence="2" type="ORF">SAMN04488116_3517</name>
</gene>
<name>A0A1M5Q5G1_9FLAO</name>
<evidence type="ECO:0000313" key="3">
    <source>
        <dbReference type="Proteomes" id="UP000184532"/>
    </source>
</evidence>
<protein>
    <submittedName>
        <fullName evidence="2">Uncharacterized protein</fullName>
    </submittedName>
</protein>
<organism evidence="2 3">
    <name type="scientific">Flagellimonas flava</name>
    <dbReference type="NCBI Taxonomy" id="570519"/>
    <lineage>
        <taxon>Bacteria</taxon>
        <taxon>Pseudomonadati</taxon>
        <taxon>Bacteroidota</taxon>
        <taxon>Flavobacteriia</taxon>
        <taxon>Flavobacteriales</taxon>
        <taxon>Flavobacteriaceae</taxon>
        <taxon>Flagellimonas</taxon>
    </lineage>
</organism>
<keyword evidence="1" id="KW-0472">Membrane</keyword>
<dbReference type="AlphaFoldDB" id="A0A1M5Q5G1"/>
<keyword evidence="1" id="KW-1133">Transmembrane helix</keyword>
<keyword evidence="3" id="KW-1185">Reference proteome</keyword>
<dbReference type="EMBL" id="FQWL01000011">
    <property type="protein sequence ID" value="SHH09374.1"/>
    <property type="molecule type" value="Genomic_DNA"/>
</dbReference>
<proteinExistence type="predicted"/>
<keyword evidence="1" id="KW-0812">Transmembrane</keyword>